<evidence type="ECO:0000259" key="1">
    <source>
        <dbReference type="Pfam" id="PF13304"/>
    </source>
</evidence>
<feature type="domain" description="Rad50/SbcC-type AAA" evidence="2">
    <location>
        <begin position="205"/>
        <end position="270"/>
    </location>
</feature>
<dbReference type="SUPFAM" id="SSF52540">
    <property type="entry name" value="P-loop containing nucleoside triphosphate hydrolases"/>
    <property type="match status" value="1"/>
</dbReference>
<dbReference type="InterPro" id="IPR027417">
    <property type="entry name" value="P-loop_NTPase"/>
</dbReference>
<name>A0A1V1P0P8_9BACT</name>
<sequence>MIIKELISLHEELLNFLLNYRSESKYLEKPNFMFRSAEDIEALSSGRWFYDKPESGWVNIYFTSSGEHRVYKNNVQFGININGDWNISIFLNQSSQLDSRASFWERLIQSFSNFVKKHSPLMSQRKNDTNIILSPIDKNYRTGLPEALNTLFQFFIKENIDIQHSDNSTTNLSLISKNTFQESLLYIKDYRNQLKVTNVHIDRFKIKNYQGIKDVELVDVPHSSWIFLTGENGFGKTCLLKALAIGLFGDEQDIITPRNKISEIEVCFTNTYNNHRQTNTINHIRHPLFFRPLHNFATYGPSRLEIQSNDNLNQQVKNSTATFSLFHTDCVLKNIESELLISYYDAPTKFDILCNILMMLIPSLDKIELDKSRRKILYYEKPPNKNSTTEIFEPIEFDQLASGIRSIVAMAGDIYLRLTEMQNKNDINFLKHTDLPKKLPDQSIYKPEELYGIVIIDELDLHLHPKWQRELPSLLTQVFPNIQFIASTHSPIPLLGAPKDSVILKVNRTVEKGVEVKRLTELEKQICNLLPNSILTSPIFDLENFFPVSHNQDESIEKFYLIQRIKSG</sequence>
<dbReference type="PANTHER" id="PTHR43581:SF2">
    <property type="entry name" value="EXCINUCLEASE ATPASE SUBUNIT"/>
    <property type="match status" value="1"/>
</dbReference>
<proteinExistence type="predicted"/>
<dbReference type="AlphaFoldDB" id="A0A1V1P0P8"/>
<dbReference type="InterPro" id="IPR003959">
    <property type="entry name" value="ATPase_AAA_core"/>
</dbReference>
<evidence type="ECO:0000259" key="2">
    <source>
        <dbReference type="Pfam" id="PF13476"/>
    </source>
</evidence>
<dbReference type="Pfam" id="PF13304">
    <property type="entry name" value="AAA_21"/>
    <property type="match status" value="1"/>
</dbReference>
<evidence type="ECO:0000313" key="4">
    <source>
        <dbReference type="Proteomes" id="UP000189670"/>
    </source>
</evidence>
<feature type="domain" description="ATPase AAA-type core" evidence="1">
    <location>
        <begin position="449"/>
        <end position="491"/>
    </location>
</feature>
<dbReference type="GO" id="GO:0006302">
    <property type="term" value="P:double-strand break repair"/>
    <property type="evidence" value="ECO:0007669"/>
    <property type="project" value="InterPro"/>
</dbReference>
<dbReference type="Proteomes" id="UP000189670">
    <property type="component" value="Unassembled WGS sequence"/>
</dbReference>
<dbReference type="Gene3D" id="3.40.50.300">
    <property type="entry name" value="P-loop containing nucleotide triphosphate hydrolases"/>
    <property type="match status" value="1"/>
</dbReference>
<dbReference type="PANTHER" id="PTHR43581">
    <property type="entry name" value="ATP/GTP PHOSPHATASE"/>
    <property type="match status" value="1"/>
</dbReference>
<organism evidence="3 4">
    <name type="scientific">Candidatus Magnetoglobus multicellularis str. Araruama</name>
    <dbReference type="NCBI Taxonomy" id="890399"/>
    <lineage>
        <taxon>Bacteria</taxon>
        <taxon>Pseudomonadati</taxon>
        <taxon>Thermodesulfobacteriota</taxon>
        <taxon>Desulfobacteria</taxon>
        <taxon>Desulfobacterales</taxon>
        <taxon>Desulfobacteraceae</taxon>
        <taxon>Candidatus Magnetoglobus</taxon>
    </lineage>
</organism>
<dbReference type="GO" id="GO:0016887">
    <property type="term" value="F:ATP hydrolysis activity"/>
    <property type="evidence" value="ECO:0007669"/>
    <property type="project" value="InterPro"/>
</dbReference>
<dbReference type="InterPro" id="IPR038729">
    <property type="entry name" value="Rad50/SbcC_AAA"/>
</dbReference>
<dbReference type="Pfam" id="PF13476">
    <property type="entry name" value="AAA_23"/>
    <property type="match status" value="1"/>
</dbReference>
<comment type="caution">
    <text evidence="3">The sequence shown here is derived from an EMBL/GenBank/DDBJ whole genome shotgun (WGS) entry which is preliminary data.</text>
</comment>
<evidence type="ECO:0000313" key="3">
    <source>
        <dbReference type="EMBL" id="ETR68442.1"/>
    </source>
</evidence>
<accession>A0A1V1P0P8</accession>
<reference evidence="4" key="1">
    <citation type="submission" date="2012-11" db="EMBL/GenBank/DDBJ databases">
        <authorList>
            <person name="Lucero-Rivera Y.E."/>
            <person name="Tovar-Ramirez D."/>
        </authorList>
    </citation>
    <scope>NUCLEOTIDE SEQUENCE [LARGE SCALE GENOMIC DNA]</scope>
    <source>
        <strain evidence="4">Araruama</strain>
    </source>
</reference>
<dbReference type="EMBL" id="ATBP01000950">
    <property type="protein sequence ID" value="ETR68442.1"/>
    <property type="molecule type" value="Genomic_DNA"/>
</dbReference>
<dbReference type="InterPro" id="IPR051396">
    <property type="entry name" value="Bact_Antivir_Def_Nuclease"/>
</dbReference>
<gene>
    <name evidence="3" type="ORF">OMM_04565</name>
</gene>
<protein>
    <submittedName>
        <fullName evidence="3">SMC domain-containing protein</fullName>
    </submittedName>
</protein>
<dbReference type="GO" id="GO:0005524">
    <property type="term" value="F:ATP binding"/>
    <property type="evidence" value="ECO:0007669"/>
    <property type="project" value="InterPro"/>
</dbReference>